<name>A0A1G8FY75_9FLAO</name>
<evidence type="ECO:0000313" key="2">
    <source>
        <dbReference type="Proteomes" id="UP000243588"/>
    </source>
</evidence>
<dbReference type="Proteomes" id="UP000243588">
    <property type="component" value="Unassembled WGS sequence"/>
</dbReference>
<proteinExistence type="predicted"/>
<evidence type="ECO:0008006" key="3">
    <source>
        <dbReference type="Google" id="ProtNLM"/>
    </source>
</evidence>
<accession>A0A1G8FY75</accession>
<gene>
    <name evidence="1" type="ORF">SAMN05421818_12036</name>
</gene>
<dbReference type="EMBL" id="FNDQ01000020">
    <property type="protein sequence ID" value="SDH87000.1"/>
    <property type="molecule type" value="Genomic_DNA"/>
</dbReference>
<organism evidence="1 2">
    <name type="scientific">Myroides phaeus</name>
    <dbReference type="NCBI Taxonomy" id="702745"/>
    <lineage>
        <taxon>Bacteria</taxon>
        <taxon>Pseudomonadati</taxon>
        <taxon>Bacteroidota</taxon>
        <taxon>Flavobacteriia</taxon>
        <taxon>Flavobacteriales</taxon>
        <taxon>Flavobacteriaceae</taxon>
        <taxon>Myroides</taxon>
    </lineage>
</organism>
<dbReference type="PROSITE" id="PS51257">
    <property type="entry name" value="PROKAR_LIPOPROTEIN"/>
    <property type="match status" value="1"/>
</dbReference>
<evidence type="ECO:0000313" key="1">
    <source>
        <dbReference type="EMBL" id="SDH87000.1"/>
    </source>
</evidence>
<sequence length="275" mass="31499">MKKVLIILGLLMLIGCKETTETKSEGTQELTEENSVEQEEKKDVHRFADAYGKEVKEVMTVLLPAYYDEDLTDTYSAINENWLEFRKVDKTHFIVKKADYNLTDPVLNECTEVNQIGVFSPEEEEPLFFCAPNKLLVKGDVVSLPIKKKPLWPGEVYEYKYKGDTYALEAEGTVKNTYIYTDDTDPKGKEFREIENYKLYISVNGAQQQMVLDIPVFSDTFVELLFVGDLDGDGKLDFVFDTSADYEQKEIQIYLSKEAKHYLYLAGSGGYDFSC</sequence>
<dbReference type="AlphaFoldDB" id="A0A1G8FY75"/>
<protein>
    <recommendedName>
        <fullName evidence="3">Repeat domain-containing protein</fullName>
    </recommendedName>
</protein>
<dbReference type="RefSeq" id="WP_090409901.1">
    <property type="nucleotide sequence ID" value="NZ_FNDQ01000020.1"/>
</dbReference>
<keyword evidence="2" id="KW-1185">Reference proteome</keyword>
<reference evidence="2" key="1">
    <citation type="submission" date="2016-10" db="EMBL/GenBank/DDBJ databases">
        <authorList>
            <person name="Varghese N."/>
            <person name="Submissions S."/>
        </authorList>
    </citation>
    <scope>NUCLEOTIDE SEQUENCE [LARGE SCALE GENOMIC DNA]</scope>
    <source>
        <strain evidence="2">DSM 23313</strain>
    </source>
</reference>